<keyword evidence="4" id="KW-0233">DNA recombination</keyword>
<organism evidence="6 7">
    <name type="scientific">Cohnella xylanilytica</name>
    <dbReference type="NCBI Taxonomy" id="557555"/>
    <lineage>
        <taxon>Bacteria</taxon>
        <taxon>Bacillati</taxon>
        <taxon>Bacillota</taxon>
        <taxon>Bacilli</taxon>
        <taxon>Bacillales</taxon>
        <taxon>Paenibacillaceae</taxon>
        <taxon>Cohnella</taxon>
    </lineage>
</organism>
<dbReference type="EMBL" id="JACJVR010000002">
    <property type="protein sequence ID" value="MBB6689957.1"/>
    <property type="molecule type" value="Genomic_DNA"/>
</dbReference>
<dbReference type="PANTHER" id="PTHR30349:SF64">
    <property type="entry name" value="PROPHAGE INTEGRASE INTD-RELATED"/>
    <property type="match status" value="1"/>
</dbReference>
<keyword evidence="7" id="KW-1185">Reference proteome</keyword>
<evidence type="ECO:0000256" key="4">
    <source>
        <dbReference type="ARBA" id="ARBA00023172"/>
    </source>
</evidence>
<evidence type="ECO:0000313" key="7">
    <source>
        <dbReference type="Proteomes" id="UP000553776"/>
    </source>
</evidence>
<dbReference type="CDD" id="cd01189">
    <property type="entry name" value="INT_ICEBs1_C_like"/>
    <property type="match status" value="1"/>
</dbReference>
<dbReference type="Pfam" id="PF14659">
    <property type="entry name" value="Phage_int_SAM_3"/>
    <property type="match status" value="1"/>
</dbReference>
<dbReference type="PROSITE" id="PS51898">
    <property type="entry name" value="TYR_RECOMBINASE"/>
    <property type="match status" value="1"/>
</dbReference>
<keyword evidence="2" id="KW-0229">DNA integration</keyword>
<evidence type="ECO:0000259" key="5">
    <source>
        <dbReference type="PROSITE" id="PS51898"/>
    </source>
</evidence>
<proteinExistence type="inferred from homology"/>
<comment type="similarity">
    <text evidence="1">Belongs to the 'phage' integrase family.</text>
</comment>
<dbReference type="InterPro" id="IPR004107">
    <property type="entry name" value="Integrase_SAM-like_N"/>
</dbReference>
<evidence type="ECO:0000256" key="3">
    <source>
        <dbReference type="ARBA" id="ARBA00023125"/>
    </source>
</evidence>
<dbReference type="Gene3D" id="1.10.150.130">
    <property type="match status" value="1"/>
</dbReference>
<dbReference type="Gene3D" id="1.10.443.10">
    <property type="entry name" value="Intergrase catalytic core"/>
    <property type="match status" value="1"/>
</dbReference>
<dbReference type="GO" id="GO:0006310">
    <property type="term" value="P:DNA recombination"/>
    <property type="evidence" value="ECO:0007669"/>
    <property type="project" value="UniProtKB-KW"/>
</dbReference>
<dbReference type="InterPro" id="IPR050090">
    <property type="entry name" value="Tyrosine_recombinase_XerCD"/>
</dbReference>
<evidence type="ECO:0000313" key="6">
    <source>
        <dbReference type="EMBL" id="MBB6689957.1"/>
    </source>
</evidence>
<evidence type="ECO:0000256" key="1">
    <source>
        <dbReference type="ARBA" id="ARBA00008857"/>
    </source>
</evidence>
<accession>A0A841TNW8</accession>
<dbReference type="InterPro" id="IPR013762">
    <property type="entry name" value="Integrase-like_cat_sf"/>
</dbReference>
<dbReference type="GO" id="GO:0003677">
    <property type="term" value="F:DNA binding"/>
    <property type="evidence" value="ECO:0007669"/>
    <property type="project" value="UniProtKB-KW"/>
</dbReference>
<dbReference type="AlphaFoldDB" id="A0A841TNW8"/>
<comment type="caution">
    <text evidence="6">The sequence shown here is derived from an EMBL/GenBank/DDBJ whole genome shotgun (WGS) entry which is preliminary data.</text>
</comment>
<evidence type="ECO:0000256" key="2">
    <source>
        <dbReference type="ARBA" id="ARBA00022908"/>
    </source>
</evidence>
<gene>
    <name evidence="6" type="ORF">H7B90_00935</name>
</gene>
<protein>
    <submittedName>
        <fullName evidence="6">Tyrosine-type recombinase/integrase</fullName>
    </submittedName>
</protein>
<dbReference type="PANTHER" id="PTHR30349">
    <property type="entry name" value="PHAGE INTEGRASE-RELATED"/>
    <property type="match status" value="1"/>
</dbReference>
<dbReference type="InterPro" id="IPR002104">
    <property type="entry name" value="Integrase_catalytic"/>
</dbReference>
<dbReference type="Pfam" id="PF00589">
    <property type="entry name" value="Phage_integrase"/>
    <property type="match status" value="1"/>
</dbReference>
<reference evidence="6 7" key="1">
    <citation type="submission" date="2020-08" db="EMBL/GenBank/DDBJ databases">
        <title>Cohnella phylogeny.</title>
        <authorList>
            <person name="Dunlap C."/>
        </authorList>
    </citation>
    <scope>NUCLEOTIDE SEQUENCE [LARGE SCALE GENOMIC DNA]</scope>
    <source>
        <strain evidence="6 7">DSM 25239</strain>
    </source>
</reference>
<dbReference type="InterPro" id="IPR010998">
    <property type="entry name" value="Integrase_recombinase_N"/>
</dbReference>
<sequence>MRGHIAKKGNRYYIVVRVEDELTGKSKPKWMPGSYEKKRDAENALPSILKKLQEGPYIEQRNEPLGDYIGRWLEKKKTSVKPATWSSYAWLVNSHLIPNMGKTTLPKLKREHFHELYHKKLLPILAVASIRKLHVIVVAALDEARYEGQIAINPAEGVELPKGTRPKFDVWTEEQLELFLEEARKDQYAIAFELAAETGMRESEICGLPRDGVHLDQALLSVTQAYTKAEKGYGIDDTKNNSSVRPVPLFKNTVISLREHLEKQKVEREQEGYKDHGLVIQTSVGTPVSPRNLLRNYDRIIRNVMRQQEALKAAGEPYVSFKRIKFHELRHTHATILLKNGVHPKIVQERLGHSSIQVTLNTYSHVIPNLQESILKSIGSSIIGGKGKAARTLNQAPVDPDEGRPIVAVEYEAFKPETYRGIEVLVKGDKVIFNSGDFYRDYGQVVLEYPNAIQLPSVSQYMEDLKRDPQKNIHLRIDFEKDEKEFERVK</sequence>
<dbReference type="GO" id="GO:0015074">
    <property type="term" value="P:DNA integration"/>
    <property type="evidence" value="ECO:0007669"/>
    <property type="project" value="UniProtKB-KW"/>
</dbReference>
<dbReference type="Proteomes" id="UP000553776">
    <property type="component" value="Unassembled WGS sequence"/>
</dbReference>
<dbReference type="SUPFAM" id="SSF56349">
    <property type="entry name" value="DNA breaking-rejoining enzymes"/>
    <property type="match status" value="1"/>
</dbReference>
<keyword evidence="3" id="KW-0238">DNA-binding</keyword>
<feature type="domain" description="Tyr recombinase" evidence="5">
    <location>
        <begin position="166"/>
        <end position="376"/>
    </location>
</feature>
<name>A0A841TNW8_9BACL</name>
<dbReference type="RefSeq" id="WP_185133979.1">
    <property type="nucleotide sequence ID" value="NZ_JACJVR010000002.1"/>
</dbReference>
<dbReference type="InterPro" id="IPR011010">
    <property type="entry name" value="DNA_brk_join_enz"/>
</dbReference>